<evidence type="ECO:0000256" key="5">
    <source>
        <dbReference type="ARBA" id="ARBA00022989"/>
    </source>
</evidence>
<gene>
    <name evidence="11" type="ORF">TM35_000291210</name>
</gene>
<dbReference type="SMART" id="SM01190">
    <property type="entry name" value="EMP24_GP25L"/>
    <property type="match status" value="1"/>
</dbReference>
<dbReference type="RefSeq" id="XP_028880305.1">
    <property type="nucleotide sequence ID" value="XM_029028278.1"/>
</dbReference>
<evidence type="ECO:0000259" key="10">
    <source>
        <dbReference type="PROSITE" id="PS50866"/>
    </source>
</evidence>
<dbReference type="AlphaFoldDB" id="A0A1X0NPX7"/>
<evidence type="ECO:0000256" key="9">
    <source>
        <dbReference type="SAM" id="SignalP"/>
    </source>
</evidence>
<evidence type="ECO:0000256" key="3">
    <source>
        <dbReference type="ARBA" id="ARBA00022692"/>
    </source>
</evidence>
<evidence type="ECO:0000256" key="1">
    <source>
        <dbReference type="ARBA" id="ARBA00004479"/>
    </source>
</evidence>
<dbReference type="EMBL" id="NBCO01000029">
    <property type="protein sequence ID" value="ORC86239.1"/>
    <property type="molecule type" value="Genomic_DNA"/>
</dbReference>
<dbReference type="InterPro" id="IPR009038">
    <property type="entry name" value="GOLD_dom"/>
</dbReference>
<dbReference type="Proteomes" id="UP000192257">
    <property type="component" value="Unassembled WGS sequence"/>
</dbReference>
<keyword evidence="6 8" id="KW-0472">Membrane</keyword>
<feature type="signal peptide" evidence="9">
    <location>
        <begin position="1"/>
        <end position="29"/>
    </location>
</feature>
<evidence type="ECO:0000313" key="11">
    <source>
        <dbReference type="EMBL" id="ORC86239.1"/>
    </source>
</evidence>
<organism evidence="11 12">
    <name type="scientific">Trypanosoma theileri</name>
    <dbReference type="NCBI Taxonomy" id="67003"/>
    <lineage>
        <taxon>Eukaryota</taxon>
        <taxon>Discoba</taxon>
        <taxon>Euglenozoa</taxon>
        <taxon>Kinetoplastea</taxon>
        <taxon>Metakinetoplastina</taxon>
        <taxon>Trypanosomatida</taxon>
        <taxon>Trypanosomatidae</taxon>
        <taxon>Trypanosoma</taxon>
    </lineage>
</organism>
<dbReference type="Pfam" id="PF01105">
    <property type="entry name" value="EMP24_GP25L"/>
    <property type="match status" value="1"/>
</dbReference>
<reference evidence="11 12" key="1">
    <citation type="submission" date="2017-03" db="EMBL/GenBank/DDBJ databases">
        <title>An alternative strategy for trypanosome survival in the mammalian bloodstream revealed through genome and transcriptome analysis of the ubiquitous bovine parasite Trypanosoma (Megatrypanum) theileri.</title>
        <authorList>
            <person name="Kelly S."/>
            <person name="Ivens A."/>
            <person name="Mott A."/>
            <person name="O'Neill E."/>
            <person name="Emms D."/>
            <person name="Macleod O."/>
            <person name="Voorheis P."/>
            <person name="Matthews J."/>
            <person name="Matthews K."/>
            <person name="Carrington M."/>
        </authorList>
    </citation>
    <scope>NUCLEOTIDE SEQUENCE [LARGE SCALE GENOMIC DNA]</scope>
    <source>
        <strain evidence="11">Edinburgh</strain>
    </source>
</reference>
<comment type="similarity">
    <text evidence="2 7">Belongs to the EMP24/GP25L family.</text>
</comment>
<feature type="chain" id="PRO_5013253189" evidence="9">
    <location>
        <begin position="30"/>
        <end position="219"/>
    </location>
</feature>
<dbReference type="VEuPathDB" id="TriTrypDB:TM35_000291210"/>
<evidence type="ECO:0000256" key="8">
    <source>
        <dbReference type="SAM" id="Phobius"/>
    </source>
</evidence>
<feature type="domain" description="GOLD" evidence="10">
    <location>
        <begin position="47"/>
        <end position="132"/>
    </location>
</feature>
<dbReference type="PROSITE" id="PS50866">
    <property type="entry name" value="GOLD"/>
    <property type="match status" value="1"/>
</dbReference>
<dbReference type="GeneID" id="39988058"/>
<dbReference type="GO" id="GO:0016020">
    <property type="term" value="C:membrane"/>
    <property type="evidence" value="ECO:0007669"/>
    <property type="project" value="UniProtKB-SubCell"/>
</dbReference>
<keyword evidence="3 7" id="KW-0812">Transmembrane</keyword>
<name>A0A1X0NPX7_9TRYP</name>
<keyword evidence="12" id="KW-1185">Reference proteome</keyword>
<accession>A0A1X0NPX7</accession>
<evidence type="ECO:0000256" key="4">
    <source>
        <dbReference type="ARBA" id="ARBA00022729"/>
    </source>
</evidence>
<dbReference type="OrthoDB" id="275537at2759"/>
<comment type="caution">
    <text evidence="11">The sequence shown here is derived from an EMBL/GenBank/DDBJ whole genome shotgun (WGS) entry which is preliminary data.</text>
</comment>
<dbReference type="PANTHER" id="PTHR22811">
    <property type="entry name" value="TRANSMEMBRANE EMP24 DOMAIN-CONTAINING PROTEIN"/>
    <property type="match status" value="1"/>
</dbReference>
<feature type="transmembrane region" description="Helical" evidence="8">
    <location>
        <begin position="184"/>
        <end position="206"/>
    </location>
</feature>
<protein>
    <submittedName>
        <fullName evidence="11">Cop-coated vesicle membrane protein p24</fullName>
    </submittedName>
</protein>
<keyword evidence="4 9" id="KW-0732">Signal</keyword>
<keyword evidence="5 8" id="KW-1133">Transmembrane helix</keyword>
<sequence>MSFYSRLFPTSLLSLLIFTLLVCGNGAQAIRVRATSQELSIEVNHEEVCMYSTGENSNEGAMLHYHVLHGGDDFDVYIRDPRNRTVYVSYAGEHEMEDRVYFTKHMHGEYAYCIDNRPYSGSRKVIKLVIGVTSLTRWKERIDPLTRLMLRTDSYMLGLHEDQIIFRLREQDLRKKVDESSKLLLARGLTETVIIVFVSVLHVLLIKHLFTKKGVRAVA</sequence>
<comment type="subcellular location">
    <subcellularLocation>
        <location evidence="1 7">Membrane</location>
        <topology evidence="1 7">Single-pass type I membrane protein</topology>
    </subcellularLocation>
</comment>
<evidence type="ECO:0000313" key="12">
    <source>
        <dbReference type="Proteomes" id="UP000192257"/>
    </source>
</evidence>
<evidence type="ECO:0000256" key="6">
    <source>
        <dbReference type="ARBA" id="ARBA00023136"/>
    </source>
</evidence>
<proteinExistence type="inferred from homology"/>
<dbReference type="STRING" id="67003.A0A1X0NPX7"/>
<dbReference type="InterPro" id="IPR015720">
    <property type="entry name" value="Emp24-like"/>
</dbReference>
<evidence type="ECO:0000256" key="7">
    <source>
        <dbReference type="RuleBase" id="RU003827"/>
    </source>
</evidence>
<evidence type="ECO:0000256" key="2">
    <source>
        <dbReference type="ARBA" id="ARBA00007104"/>
    </source>
</evidence>